<sequence>MDENLTFITVEILSEYFESKEISPRCGLCGHLHFTVPQVGVAGVLSAGMRIGPYVNVVKAESIYHEKINNYYISIICKNCGNVIMIDSLQVLEWLKQKYPAIMEKDSNE</sequence>
<evidence type="ECO:0000313" key="1">
    <source>
        <dbReference type="EMBL" id="WNH03182.1"/>
    </source>
</evidence>
<protein>
    <submittedName>
        <fullName evidence="1">Uncharacterized protein</fullName>
    </submittedName>
</protein>
<gene>
    <name evidence="1" type="ORF">QL112_005630</name>
</gene>
<accession>A0ABY9XKN7</accession>
<reference evidence="1 2" key="1">
    <citation type="journal article" date="2023" name="Access Microbiol">
        <title>The genome of a steinernematid-associated Pseudomonas piscis bacterium encodes the biosynthesis of insect toxins.</title>
        <authorList>
            <person name="Awori R.M."/>
            <person name="Hendre P."/>
            <person name="Amugune N.O."/>
        </authorList>
    </citation>
    <scope>NUCLEOTIDE SEQUENCE [LARGE SCALE GENOMIC DNA]</scope>
    <source>
        <strain evidence="1 2">97</strain>
    </source>
</reference>
<dbReference type="GeneID" id="88855017"/>
<evidence type="ECO:0000313" key="2">
    <source>
        <dbReference type="Proteomes" id="UP001300348"/>
    </source>
</evidence>
<dbReference type="RefSeq" id="WP_223281855.1">
    <property type="nucleotide sequence ID" value="NZ_CAWPOC010000049.1"/>
</dbReference>
<organism evidence="1 2">
    <name type="scientific">Xenorhabdus griffiniae</name>
    <dbReference type="NCBI Taxonomy" id="351672"/>
    <lineage>
        <taxon>Bacteria</taxon>
        <taxon>Pseudomonadati</taxon>
        <taxon>Pseudomonadota</taxon>
        <taxon>Gammaproteobacteria</taxon>
        <taxon>Enterobacterales</taxon>
        <taxon>Morganellaceae</taxon>
        <taxon>Xenorhabdus</taxon>
    </lineage>
</organism>
<name>A0ABY9XKN7_9GAMM</name>
<keyword evidence="2" id="KW-1185">Reference proteome</keyword>
<proteinExistence type="predicted"/>
<dbReference type="EMBL" id="CP133647">
    <property type="protein sequence ID" value="WNH03182.1"/>
    <property type="molecule type" value="Genomic_DNA"/>
</dbReference>
<dbReference type="Proteomes" id="UP001300348">
    <property type="component" value="Chromosome"/>
</dbReference>